<gene>
    <name evidence="1" type="ORF">I540_0090</name>
</gene>
<evidence type="ECO:0000313" key="1">
    <source>
        <dbReference type="EMBL" id="EUA74183.1"/>
    </source>
</evidence>
<comment type="caution">
    <text evidence="1">The sequence shown here is derived from an EMBL/GenBank/DDBJ whole genome shotgun (WGS) entry which is preliminary data.</text>
</comment>
<reference evidence="1 2" key="1">
    <citation type="submission" date="2013-12" db="EMBL/GenBank/DDBJ databases">
        <authorList>
            <person name="Zelazny A."/>
            <person name="Olivier K."/>
            <person name="Holland S."/>
            <person name="Lenaerts A."/>
            <person name="Ordway D."/>
            <person name="DeGroote M.A."/>
            <person name="Parker T."/>
            <person name="Sizemore C."/>
            <person name="Tallon L.J."/>
            <person name="Sadzewicz L.K."/>
            <person name="Sengamalay N."/>
            <person name="Fraser C.M."/>
            <person name="Hine E."/>
            <person name="Shefchek K.A."/>
            <person name="Das S.P."/>
            <person name="Tettelin H."/>
        </authorList>
    </citation>
    <scope>NUCLEOTIDE SEQUENCE [LARGE SCALE GENOMIC DNA]</scope>
    <source>
        <strain evidence="1 2">1513</strain>
    </source>
</reference>
<dbReference type="Proteomes" id="UP000023351">
    <property type="component" value="Unassembled WGS sequence"/>
</dbReference>
<sequence length="46" mass="5774">MIPKMFADTRFFWWNGFQRERKDRASESVATWWSDQARYPRQGRYL</sequence>
<dbReference type="EMBL" id="JAOJ01000001">
    <property type="protein sequence ID" value="EUA74183.1"/>
    <property type="molecule type" value="Genomic_DNA"/>
</dbReference>
<dbReference type="PATRIC" id="fig|1299321.3.peg.79"/>
<name>X8E2N3_9MYCO</name>
<evidence type="ECO:0000313" key="2">
    <source>
        <dbReference type="Proteomes" id="UP000023351"/>
    </source>
</evidence>
<dbReference type="AlphaFoldDB" id="X8E2N3"/>
<accession>X8E2N3</accession>
<protein>
    <submittedName>
        <fullName evidence="1">Uncharacterized protein</fullName>
    </submittedName>
</protein>
<proteinExistence type="predicted"/>
<organism evidence="1 2">
    <name type="scientific">Mycobacteroides abscessus subsp. bolletii 1513</name>
    <dbReference type="NCBI Taxonomy" id="1299321"/>
    <lineage>
        <taxon>Bacteria</taxon>
        <taxon>Bacillati</taxon>
        <taxon>Actinomycetota</taxon>
        <taxon>Actinomycetes</taxon>
        <taxon>Mycobacteriales</taxon>
        <taxon>Mycobacteriaceae</taxon>
        <taxon>Mycobacteroides</taxon>
        <taxon>Mycobacteroides abscessus</taxon>
    </lineage>
</organism>